<sequence length="118" mass="13020">MCTTITKASGANGWLHRLATVLFALSVIFSTAFCHSVVIVIGEEKPPASISDAPPEPLRKERQASTAMGIIGLAKEPEPIVCRQQKPEVRIVTNFTDNAIHFFIGPFYTTRTVEIYCR</sequence>
<dbReference type="Proteomes" id="UP000005737">
    <property type="component" value="Unassembled WGS sequence"/>
</dbReference>
<accession>H2CA37</accession>
<keyword evidence="2" id="KW-1185">Reference proteome</keyword>
<dbReference type="STRING" id="183.GCA_002009735_00055"/>
<protein>
    <submittedName>
        <fullName evidence="1">Uncharacterized protein</fullName>
    </submittedName>
</protein>
<dbReference type="AlphaFoldDB" id="H2CA37"/>
<name>H2CA37_9LEPT</name>
<gene>
    <name evidence="1" type="ORF">Lepil_0457</name>
</gene>
<dbReference type="RefSeq" id="WP_002769549.1">
    <property type="nucleotide sequence ID" value="NZ_JH597773.1"/>
</dbReference>
<dbReference type="EMBL" id="JH597773">
    <property type="protein sequence ID" value="EHQ05161.1"/>
    <property type="molecule type" value="Genomic_DNA"/>
</dbReference>
<evidence type="ECO:0000313" key="2">
    <source>
        <dbReference type="Proteomes" id="UP000005737"/>
    </source>
</evidence>
<organism evidence="1 2">
    <name type="scientific">Leptonema illini DSM 21528</name>
    <dbReference type="NCBI Taxonomy" id="929563"/>
    <lineage>
        <taxon>Bacteria</taxon>
        <taxon>Pseudomonadati</taxon>
        <taxon>Spirochaetota</taxon>
        <taxon>Spirochaetia</taxon>
        <taxon>Leptospirales</taxon>
        <taxon>Leptospiraceae</taxon>
        <taxon>Leptonema</taxon>
    </lineage>
</organism>
<reference evidence="1 2" key="1">
    <citation type="submission" date="2011-10" db="EMBL/GenBank/DDBJ databases">
        <title>The Improved High-Quality Draft genome of Leptonema illini DSM 21528.</title>
        <authorList>
            <consortium name="US DOE Joint Genome Institute (JGI-PGF)"/>
            <person name="Lucas S."/>
            <person name="Copeland A."/>
            <person name="Lapidus A."/>
            <person name="Glavina del Rio T."/>
            <person name="Dalin E."/>
            <person name="Tice H."/>
            <person name="Bruce D."/>
            <person name="Goodwin L."/>
            <person name="Pitluck S."/>
            <person name="Peters L."/>
            <person name="Mikhailova N."/>
            <person name="Held B."/>
            <person name="Kyrpides N."/>
            <person name="Mavromatis K."/>
            <person name="Ivanova N."/>
            <person name="Markowitz V."/>
            <person name="Cheng J.-F."/>
            <person name="Hugenholtz P."/>
            <person name="Woyke T."/>
            <person name="Wu D."/>
            <person name="Gronow S."/>
            <person name="Wellnitz S."/>
            <person name="Brambilla E.-M."/>
            <person name="Klenk H.-P."/>
            <person name="Eisen J.A."/>
        </authorList>
    </citation>
    <scope>NUCLEOTIDE SEQUENCE [LARGE SCALE GENOMIC DNA]</scope>
    <source>
        <strain evidence="1 2">DSM 21528</strain>
    </source>
</reference>
<proteinExistence type="predicted"/>
<evidence type="ECO:0000313" key="1">
    <source>
        <dbReference type="EMBL" id="EHQ05161.1"/>
    </source>
</evidence>
<dbReference type="NCBIfam" id="NF047524">
    <property type="entry name" value="LIC_10461_domain"/>
    <property type="match status" value="1"/>
</dbReference>
<dbReference type="HOGENOM" id="CLU_2155197_0_0_12"/>